<reference evidence="2" key="1">
    <citation type="submission" date="2021-05" db="EMBL/GenBank/DDBJ databases">
        <title>Complete genome sequence of the cellulolytic planctomycete Telmatocola sphagniphila SP2T and characterization of the first cellulase from planctomycetes.</title>
        <authorList>
            <person name="Rakitin A.L."/>
            <person name="Beletsky A.V."/>
            <person name="Naumoff D.G."/>
            <person name="Kulichevskaya I.S."/>
            <person name="Mardanov A.V."/>
            <person name="Ravin N.V."/>
            <person name="Dedysh S.N."/>
        </authorList>
    </citation>
    <scope>NUCLEOTIDE SEQUENCE</scope>
    <source>
        <strain evidence="2">SP2T</strain>
    </source>
</reference>
<protein>
    <submittedName>
        <fullName evidence="2">PDZ domain-containing protein</fullName>
    </submittedName>
</protein>
<gene>
    <name evidence="2" type="ORF">KIH39_11690</name>
</gene>
<organism evidence="2 3">
    <name type="scientific">Telmatocola sphagniphila</name>
    <dbReference type="NCBI Taxonomy" id="1123043"/>
    <lineage>
        <taxon>Bacteria</taxon>
        <taxon>Pseudomonadati</taxon>
        <taxon>Planctomycetota</taxon>
        <taxon>Planctomycetia</taxon>
        <taxon>Gemmatales</taxon>
        <taxon>Gemmataceae</taxon>
    </lineage>
</organism>
<dbReference type="Proteomes" id="UP000676194">
    <property type="component" value="Chromosome"/>
</dbReference>
<sequence length="73" mass="8225">MAEIIDQDSAADKAGMKKGDVLTRLEGQENARIDLFDVRKRFCDDGTRVKLTVKRADRELESTLDLKSGEVKK</sequence>
<name>A0A8E6BCS9_9BACT</name>
<keyword evidence="3" id="KW-1185">Reference proteome</keyword>
<dbReference type="InterPro" id="IPR036034">
    <property type="entry name" value="PDZ_sf"/>
</dbReference>
<evidence type="ECO:0000313" key="3">
    <source>
        <dbReference type="Proteomes" id="UP000676194"/>
    </source>
</evidence>
<dbReference type="Gene3D" id="2.30.42.10">
    <property type="match status" value="1"/>
</dbReference>
<dbReference type="InterPro" id="IPR001478">
    <property type="entry name" value="PDZ"/>
</dbReference>
<dbReference type="KEGG" id="tsph:KIH39_11690"/>
<dbReference type="SUPFAM" id="SSF50156">
    <property type="entry name" value="PDZ domain-like"/>
    <property type="match status" value="1"/>
</dbReference>
<dbReference type="Pfam" id="PF13180">
    <property type="entry name" value="PDZ_2"/>
    <property type="match status" value="1"/>
</dbReference>
<dbReference type="EMBL" id="CP074694">
    <property type="protein sequence ID" value="QVL34535.1"/>
    <property type="molecule type" value="Genomic_DNA"/>
</dbReference>
<evidence type="ECO:0000313" key="2">
    <source>
        <dbReference type="EMBL" id="QVL34535.1"/>
    </source>
</evidence>
<feature type="domain" description="PDZ" evidence="1">
    <location>
        <begin position="5"/>
        <end position="65"/>
    </location>
</feature>
<proteinExistence type="predicted"/>
<evidence type="ECO:0000259" key="1">
    <source>
        <dbReference type="Pfam" id="PF13180"/>
    </source>
</evidence>
<dbReference type="AlphaFoldDB" id="A0A8E6BCS9"/>
<accession>A0A8E6BCS9</accession>